<sequence length="147" mass="16991">MIRTFVCEKDGCSGNIFYLEGNEENLNLICSQCKSRYNINVTNKDYIIIPNCSNCSSETFKVYRDIERDDIYLKCSQCGSVPEKLYIDSDGVQVSYEAKLLNDIKQIMNLVEQRIYNLEVNVKDLEGGQNILEQSLAYINRYLVEKN</sequence>
<keyword evidence="2" id="KW-1185">Reference proteome</keyword>
<dbReference type="RefSeq" id="WP_191751311.1">
    <property type="nucleotide sequence ID" value="NZ_JACSQZ010000101.1"/>
</dbReference>
<organism evidence="1 2">
    <name type="scientific">Clostridium gallinarum</name>
    <dbReference type="NCBI Taxonomy" id="2762246"/>
    <lineage>
        <taxon>Bacteria</taxon>
        <taxon>Bacillati</taxon>
        <taxon>Bacillota</taxon>
        <taxon>Clostridia</taxon>
        <taxon>Eubacteriales</taxon>
        <taxon>Clostridiaceae</taxon>
        <taxon>Clostridium</taxon>
    </lineage>
</organism>
<dbReference type="Proteomes" id="UP000640335">
    <property type="component" value="Unassembled WGS sequence"/>
</dbReference>
<evidence type="ECO:0000313" key="1">
    <source>
        <dbReference type="EMBL" id="MBD7916572.1"/>
    </source>
</evidence>
<accession>A0ABR8Q822</accession>
<gene>
    <name evidence="1" type="ORF">H9660_15680</name>
</gene>
<name>A0ABR8Q822_9CLOT</name>
<proteinExistence type="predicted"/>
<protein>
    <submittedName>
        <fullName evidence="1">Uncharacterized protein</fullName>
    </submittedName>
</protein>
<evidence type="ECO:0000313" key="2">
    <source>
        <dbReference type="Proteomes" id="UP000640335"/>
    </source>
</evidence>
<dbReference type="EMBL" id="JACSQZ010000101">
    <property type="protein sequence ID" value="MBD7916572.1"/>
    <property type="molecule type" value="Genomic_DNA"/>
</dbReference>
<comment type="caution">
    <text evidence="1">The sequence shown here is derived from an EMBL/GenBank/DDBJ whole genome shotgun (WGS) entry which is preliminary data.</text>
</comment>
<reference evidence="1 2" key="1">
    <citation type="submission" date="2020-08" db="EMBL/GenBank/DDBJ databases">
        <title>A Genomic Blueprint of the Chicken Gut Microbiome.</title>
        <authorList>
            <person name="Gilroy R."/>
            <person name="Ravi A."/>
            <person name="Getino M."/>
            <person name="Pursley I."/>
            <person name="Horton D.L."/>
            <person name="Alikhan N.-F."/>
            <person name="Baker D."/>
            <person name="Gharbi K."/>
            <person name="Hall N."/>
            <person name="Watson M."/>
            <person name="Adriaenssens E.M."/>
            <person name="Foster-Nyarko E."/>
            <person name="Jarju S."/>
            <person name="Secka A."/>
            <person name="Antonio M."/>
            <person name="Oren A."/>
            <person name="Chaudhuri R."/>
            <person name="La Ragione R.M."/>
            <person name="Hildebrand F."/>
            <person name="Pallen M.J."/>
        </authorList>
    </citation>
    <scope>NUCLEOTIDE SEQUENCE [LARGE SCALE GENOMIC DNA]</scope>
    <source>
        <strain evidence="1 2">Sa3CUN1</strain>
    </source>
</reference>